<gene>
    <name evidence="9" type="primary">argB</name>
    <name evidence="12" type="ORF">SAMN02745138_00232</name>
</gene>
<dbReference type="UniPathway" id="UPA00068">
    <property type="reaction ID" value="UER00107"/>
</dbReference>
<dbReference type="GO" id="GO:0003991">
    <property type="term" value="F:acetylglutamate kinase activity"/>
    <property type="evidence" value="ECO:0007669"/>
    <property type="project" value="UniProtKB-UniRule"/>
</dbReference>
<dbReference type="CDD" id="cd04250">
    <property type="entry name" value="AAK_NAGK-C"/>
    <property type="match status" value="1"/>
</dbReference>
<dbReference type="EC" id="2.7.2.8" evidence="9"/>
<name>A0A1M6KZI7_9FIRM</name>
<dbReference type="InterPro" id="IPR037528">
    <property type="entry name" value="ArgB"/>
</dbReference>
<dbReference type="InterPro" id="IPR036393">
    <property type="entry name" value="AceGlu_kinase-like_sf"/>
</dbReference>
<evidence type="ECO:0000256" key="1">
    <source>
        <dbReference type="ARBA" id="ARBA00004828"/>
    </source>
</evidence>
<feature type="site" description="Transition state stabilizer" evidence="9">
    <location>
        <position position="30"/>
    </location>
</feature>
<keyword evidence="10" id="KW-0812">Transmembrane</keyword>
<keyword evidence="7 9" id="KW-0067">ATP-binding</keyword>
<evidence type="ECO:0000256" key="5">
    <source>
        <dbReference type="ARBA" id="ARBA00022741"/>
    </source>
</evidence>
<feature type="binding site" evidence="9">
    <location>
        <position position="179"/>
    </location>
    <ligand>
        <name>substrate</name>
    </ligand>
</feature>
<feature type="transmembrane region" description="Helical" evidence="10">
    <location>
        <begin position="45"/>
        <end position="65"/>
    </location>
</feature>
<feature type="binding site" evidence="9">
    <location>
        <position position="87"/>
    </location>
    <ligand>
        <name>substrate</name>
    </ligand>
</feature>
<evidence type="ECO:0000256" key="9">
    <source>
        <dbReference type="HAMAP-Rule" id="MF_00082"/>
    </source>
</evidence>
<dbReference type="Gene3D" id="3.40.1160.10">
    <property type="entry name" value="Acetylglutamate kinase-like"/>
    <property type="match status" value="1"/>
</dbReference>
<evidence type="ECO:0000256" key="10">
    <source>
        <dbReference type="SAM" id="Phobius"/>
    </source>
</evidence>
<feature type="site" description="Transition state stabilizer" evidence="9">
    <location>
        <position position="242"/>
    </location>
</feature>
<dbReference type="InterPro" id="IPR004662">
    <property type="entry name" value="AcgluKinase_fam"/>
</dbReference>
<keyword evidence="9" id="KW-0963">Cytoplasm</keyword>
<accession>A0A1M6KZI7</accession>
<reference evidence="12 13" key="1">
    <citation type="submission" date="2016-11" db="EMBL/GenBank/DDBJ databases">
        <authorList>
            <person name="Jaros S."/>
            <person name="Januszkiewicz K."/>
            <person name="Wedrychowicz H."/>
        </authorList>
    </citation>
    <scope>NUCLEOTIDE SEQUENCE [LARGE SCALE GENOMIC DNA]</scope>
    <source>
        <strain evidence="12 13">DSM 14214</strain>
    </source>
</reference>
<evidence type="ECO:0000256" key="4">
    <source>
        <dbReference type="ARBA" id="ARBA00022679"/>
    </source>
</evidence>
<keyword evidence="6 9" id="KW-0418">Kinase</keyword>
<keyword evidence="3 9" id="KW-0028">Amino-acid biosynthesis</keyword>
<protein>
    <recommendedName>
        <fullName evidence="9">Acetylglutamate kinase</fullName>
        <ecNumber evidence="9">2.7.2.8</ecNumber>
    </recommendedName>
    <alternativeName>
        <fullName evidence="9">N-acetyl-L-glutamate 5-phosphotransferase</fullName>
    </alternativeName>
    <alternativeName>
        <fullName evidence="9">NAG kinase</fullName>
        <shortName evidence="9">NAGK</shortName>
    </alternativeName>
</protein>
<evidence type="ECO:0000256" key="3">
    <source>
        <dbReference type="ARBA" id="ARBA00022605"/>
    </source>
</evidence>
<keyword evidence="4 9" id="KW-0808">Transferase</keyword>
<dbReference type="AlphaFoldDB" id="A0A1M6KZI7"/>
<comment type="catalytic activity">
    <reaction evidence="8 9">
        <text>N-acetyl-L-glutamate + ATP = N-acetyl-L-glutamyl 5-phosphate + ADP</text>
        <dbReference type="Rhea" id="RHEA:14629"/>
        <dbReference type="ChEBI" id="CHEBI:30616"/>
        <dbReference type="ChEBI" id="CHEBI:44337"/>
        <dbReference type="ChEBI" id="CHEBI:57936"/>
        <dbReference type="ChEBI" id="CHEBI:456216"/>
        <dbReference type="EC" id="2.7.2.8"/>
    </reaction>
</comment>
<sequence length="284" mass="30212">MKDINTMKATVLTAALPYIQKYYGKTVVIKYGGNAMIHPDLKKAVMSDIILLSLVGIHVVLIHGGGPEISGMLKKLDIESRFVNGLRYTDKETAEVVQMVLAGKTNKDLVGLIGQLGGKAVGLCGIDGCMIQAKKLEGDYGYVGDITKIDTTPIVNAIDSGYIPVVATVGTDCKGNIYNINADTAAAEIAGALHAENIITLTDIRGLMEDVNDEDSLIPVVHVDEVANLVEKGIISGGMIPKVQSCENAVRAGVKKAVMIDGRIEHSILVEMFSDEGIGTMFLP</sequence>
<dbReference type="FunFam" id="3.40.1160.10:FF:000004">
    <property type="entry name" value="Acetylglutamate kinase"/>
    <property type="match status" value="1"/>
</dbReference>
<evidence type="ECO:0000313" key="13">
    <source>
        <dbReference type="Proteomes" id="UP000183975"/>
    </source>
</evidence>
<keyword evidence="2 9" id="KW-0055">Arginine biosynthesis</keyword>
<feature type="domain" description="Aspartate/glutamate/uridylate kinase" evidence="11">
    <location>
        <begin position="25"/>
        <end position="260"/>
    </location>
</feature>
<keyword evidence="10" id="KW-0472">Membrane</keyword>
<evidence type="ECO:0000256" key="8">
    <source>
        <dbReference type="ARBA" id="ARBA00048141"/>
    </source>
</evidence>
<evidence type="ECO:0000313" key="12">
    <source>
        <dbReference type="EMBL" id="SHJ64408.1"/>
    </source>
</evidence>
<dbReference type="SUPFAM" id="SSF53633">
    <property type="entry name" value="Carbamate kinase-like"/>
    <property type="match status" value="1"/>
</dbReference>
<dbReference type="EMBL" id="FRAH01000004">
    <property type="protein sequence ID" value="SHJ64408.1"/>
    <property type="molecule type" value="Genomic_DNA"/>
</dbReference>
<feature type="binding site" evidence="9">
    <location>
        <begin position="65"/>
        <end position="66"/>
    </location>
    <ligand>
        <name>substrate</name>
    </ligand>
</feature>
<evidence type="ECO:0000256" key="2">
    <source>
        <dbReference type="ARBA" id="ARBA00022571"/>
    </source>
</evidence>
<organism evidence="12 13">
    <name type="scientific">Anaerotignum lactatifermentans DSM 14214</name>
    <dbReference type="NCBI Taxonomy" id="1121323"/>
    <lineage>
        <taxon>Bacteria</taxon>
        <taxon>Bacillati</taxon>
        <taxon>Bacillota</taxon>
        <taxon>Clostridia</taxon>
        <taxon>Lachnospirales</taxon>
        <taxon>Anaerotignaceae</taxon>
        <taxon>Anaerotignum</taxon>
    </lineage>
</organism>
<dbReference type="PANTHER" id="PTHR23342:SF0">
    <property type="entry name" value="N-ACETYLGLUTAMATE SYNTHASE, MITOCHONDRIAL"/>
    <property type="match status" value="1"/>
</dbReference>
<evidence type="ECO:0000259" key="11">
    <source>
        <dbReference type="Pfam" id="PF00696"/>
    </source>
</evidence>
<dbReference type="HAMAP" id="MF_00082">
    <property type="entry name" value="ArgB"/>
    <property type="match status" value="1"/>
</dbReference>
<dbReference type="GO" id="GO:0005524">
    <property type="term" value="F:ATP binding"/>
    <property type="evidence" value="ECO:0007669"/>
    <property type="project" value="UniProtKB-UniRule"/>
</dbReference>
<evidence type="ECO:0000256" key="7">
    <source>
        <dbReference type="ARBA" id="ARBA00022840"/>
    </source>
</evidence>
<dbReference type="PRINTS" id="PR00474">
    <property type="entry name" value="GLU5KINASE"/>
</dbReference>
<dbReference type="PIRSF" id="PIRSF000728">
    <property type="entry name" value="NAGK"/>
    <property type="match status" value="1"/>
</dbReference>
<dbReference type="RefSeq" id="WP_072848198.1">
    <property type="nucleotide sequence ID" value="NZ_FRAH01000004.1"/>
</dbReference>
<dbReference type="OrthoDB" id="9803155at2"/>
<dbReference type="InterPro" id="IPR001048">
    <property type="entry name" value="Asp/Glu/Uridylate_kinase"/>
</dbReference>
<dbReference type="InterPro" id="IPR001057">
    <property type="entry name" value="Glu/AcGlu_kinase"/>
</dbReference>
<dbReference type="GO" id="GO:0005737">
    <property type="term" value="C:cytoplasm"/>
    <property type="evidence" value="ECO:0007669"/>
    <property type="project" value="UniProtKB-SubCell"/>
</dbReference>
<dbReference type="GO" id="GO:0042450">
    <property type="term" value="P:L-arginine biosynthetic process via ornithine"/>
    <property type="evidence" value="ECO:0007669"/>
    <property type="project" value="UniProtKB-UniRule"/>
</dbReference>
<dbReference type="PANTHER" id="PTHR23342">
    <property type="entry name" value="N-ACETYLGLUTAMATE SYNTHASE"/>
    <property type="match status" value="1"/>
</dbReference>
<keyword evidence="10" id="KW-1133">Transmembrane helix</keyword>
<comment type="subcellular location">
    <subcellularLocation>
        <location evidence="9">Cytoplasm</location>
    </subcellularLocation>
</comment>
<evidence type="ECO:0000256" key="6">
    <source>
        <dbReference type="ARBA" id="ARBA00022777"/>
    </source>
</evidence>
<comment type="similarity">
    <text evidence="9">Belongs to the acetylglutamate kinase family. ArgB subfamily.</text>
</comment>
<proteinExistence type="inferred from homology"/>
<comment type="function">
    <text evidence="9">Catalyzes the ATP-dependent phosphorylation of N-acetyl-L-glutamate.</text>
</comment>
<dbReference type="Pfam" id="PF00696">
    <property type="entry name" value="AA_kinase"/>
    <property type="match status" value="1"/>
</dbReference>
<keyword evidence="13" id="KW-1185">Reference proteome</keyword>
<dbReference type="Proteomes" id="UP000183975">
    <property type="component" value="Unassembled WGS sequence"/>
</dbReference>
<dbReference type="InterPro" id="IPR041727">
    <property type="entry name" value="NAGK-C"/>
</dbReference>
<dbReference type="NCBIfam" id="TIGR00761">
    <property type="entry name" value="argB"/>
    <property type="match status" value="1"/>
</dbReference>
<keyword evidence="5 9" id="KW-0547">Nucleotide-binding</keyword>
<comment type="pathway">
    <text evidence="1 9">Amino-acid biosynthesis; L-arginine biosynthesis; N(2)-acetyl-L-ornithine from L-glutamate: step 2/4.</text>
</comment>